<dbReference type="InterPro" id="IPR051690">
    <property type="entry name" value="PseI-like"/>
</dbReference>
<dbReference type="GO" id="GO:0047444">
    <property type="term" value="F:N-acylneuraminate-9-phosphate synthase activity"/>
    <property type="evidence" value="ECO:0007669"/>
    <property type="project" value="TreeGrafter"/>
</dbReference>
<name>A0A0F9U2Y5_9ZZZZ</name>
<dbReference type="Gene3D" id="3.20.20.70">
    <property type="entry name" value="Aldolase class I"/>
    <property type="match status" value="1"/>
</dbReference>
<accession>A0A0F9U2Y5</accession>
<feature type="domain" description="PseI/NeuA/B-like" evidence="1">
    <location>
        <begin position="23"/>
        <end position="255"/>
    </location>
</feature>
<protein>
    <recommendedName>
        <fullName evidence="1">PseI/NeuA/B-like domain-containing protein</fullName>
    </recommendedName>
</protein>
<organism evidence="2">
    <name type="scientific">marine sediment metagenome</name>
    <dbReference type="NCBI Taxonomy" id="412755"/>
    <lineage>
        <taxon>unclassified sequences</taxon>
        <taxon>metagenomes</taxon>
        <taxon>ecological metagenomes</taxon>
    </lineage>
</organism>
<gene>
    <name evidence="2" type="ORF">LCGC14_0657460</name>
</gene>
<dbReference type="InterPro" id="IPR013785">
    <property type="entry name" value="Aldolase_TIM"/>
</dbReference>
<dbReference type="PANTHER" id="PTHR42966">
    <property type="entry name" value="N-ACETYLNEURAMINATE SYNTHASE"/>
    <property type="match status" value="1"/>
</dbReference>
<dbReference type="AlphaFoldDB" id="A0A0F9U2Y5"/>
<reference evidence="2" key="1">
    <citation type="journal article" date="2015" name="Nature">
        <title>Complex archaea that bridge the gap between prokaryotes and eukaryotes.</title>
        <authorList>
            <person name="Spang A."/>
            <person name="Saw J.H."/>
            <person name="Jorgensen S.L."/>
            <person name="Zaremba-Niedzwiedzka K."/>
            <person name="Martijn J."/>
            <person name="Lind A.E."/>
            <person name="van Eijk R."/>
            <person name="Schleper C."/>
            <person name="Guy L."/>
            <person name="Ettema T.J."/>
        </authorList>
    </citation>
    <scope>NUCLEOTIDE SEQUENCE</scope>
</reference>
<dbReference type="Pfam" id="PF03102">
    <property type="entry name" value="NeuB"/>
    <property type="match status" value="1"/>
</dbReference>
<evidence type="ECO:0000259" key="1">
    <source>
        <dbReference type="Pfam" id="PF03102"/>
    </source>
</evidence>
<proteinExistence type="predicted"/>
<dbReference type="EMBL" id="LAZR01001246">
    <property type="protein sequence ID" value="KKN47988.1"/>
    <property type="molecule type" value="Genomic_DNA"/>
</dbReference>
<sequence length="274" mass="31123">MKIIIVAECGINHNGSLRMAEALICQAKRSGCDYVKFQKRTPECCVPEHMRDTMRDTPWGRITYMEYRERIEFGKAEYAQIDEICRREGIDWFASAWDVPSAVFLYDMHHDHIKIPSARLTDDVLLAYCRANFGTLILSTGMSTEAEIEHAVSLARPEWLLHTHAVYPAKCEELNLSYIQWLHQKYPELKVGYSGHEYGLVTSFSACGLGARMIERHITLDRTQWGSDQAASVEPCGLDKLVRGIRDIEIAIGSGGPRKVTVSEQTKRQQLRGS</sequence>
<dbReference type="PANTHER" id="PTHR42966:SF3">
    <property type="entry name" value="BLR5971 PROTEIN"/>
    <property type="match status" value="1"/>
</dbReference>
<dbReference type="SUPFAM" id="SSF51569">
    <property type="entry name" value="Aldolase"/>
    <property type="match status" value="1"/>
</dbReference>
<comment type="caution">
    <text evidence="2">The sequence shown here is derived from an EMBL/GenBank/DDBJ whole genome shotgun (WGS) entry which is preliminary data.</text>
</comment>
<dbReference type="InterPro" id="IPR013132">
    <property type="entry name" value="PseI/NeuA/B-like_N"/>
</dbReference>
<dbReference type="GO" id="GO:0016051">
    <property type="term" value="P:carbohydrate biosynthetic process"/>
    <property type="evidence" value="ECO:0007669"/>
    <property type="project" value="InterPro"/>
</dbReference>
<evidence type="ECO:0000313" key="2">
    <source>
        <dbReference type="EMBL" id="KKN47988.1"/>
    </source>
</evidence>